<sequence length="159" mass="17322">MASYLVLTPPGTGRNDDNARFIADKFSWLAFVFPAIWLLVKRQWIAGIAVAIVQGLVAYLTREPSAMLAGVLIELALRMLVALEGPAFVSRRLEGSGWTLRSIITADDLATAEMIYDHQSETDAAQPPETVSQPPVLPISAKSTDGRAAFGLFENYGER</sequence>
<name>A0ABS4ELM6_9HYPH</name>
<dbReference type="InterPro" id="IPR024399">
    <property type="entry name" value="DUF2628"/>
</dbReference>
<dbReference type="EMBL" id="JAGGJV010000003">
    <property type="protein sequence ID" value="MBP1858813.1"/>
    <property type="molecule type" value="Genomic_DNA"/>
</dbReference>
<dbReference type="RefSeq" id="WP_209852088.1">
    <property type="nucleotide sequence ID" value="NZ_JAGGJV010000003.1"/>
</dbReference>
<comment type="caution">
    <text evidence="1">The sequence shown here is derived from an EMBL/GenBank/DDBJ whole genome shotgun (WGS) entry which is preliminary data.</text>
</comment>
<accession>A0ABS4ELM6</accession>
<dbReference type="Proteomes" id="UP000823786">
    <property type="component" value="Unassembled WGS sequence"/>
</dbReference>
<protein>
    <recommendedName>
        <fullName evidence="3">DUF2628 domain-containing protein</fullName>
    </recommendedName>
</protein>
<proteinExistence type="predicted"/>
<evidence type="ECO:0000313" key="1">
    <source>
        <dbReference type="EMBL" id="MBP1858813.1"/>
    </source>
</evidence>
<dbReference type="Pfam" id="PF10947">
    <property type="entry name" value="DUF2628"/>
    <property type="match status" value="1"/>
</dbReference>
<organism evidence="1 2">
    <name type="scientific">Rhizobium herbae</name>
    <dbReference type="NCBI Taxonomy" id="508661"/>
    <lineage>
        <taxon>Bacteria</taxon>
        <taxon>Pseudomonadati</taxon>
        <taxon>Pseudomonadota</taxon>
        <taxon>Alphaproteobacteria</taxon>
        <taxon>Hyphomicrobiales</taxon>
        <taxon>Rhizobiaceae</taxon>
        <taxon>Rhizobium/Agrobacterium group</taxon>
        <taxon>Rhizobium</taxon>
    </lineage>
</organism>
<gene>
    <name evidence="1" type="ORF">J2Z75_002321</name>
</gene>
<keyword evidence="2" id="KW-1185">Reference proteome</keyword>
<evidence type="ECO:0000313" key="2">
    <source>
        <dbReference type="Proteomes" id="UP000823786"/>
    </source>
</evidence>
<evidence type="ECO:0008006" key="3">
    <source>
        <dbReference type="Google" id="ProtNLM"/>
    </source>
</evidence>
<reference evidence="1 2" key="1">
    <citation type="submission" date="2021-03" db="EMBL/GenBank/DDBJ databases">
        <title>Genomic Encyclopedia of Type Strains, Phase IV (KMG-IV): sequencing the most valuable type-strain genomes for metagenomic binning, comparative biology and taxonomic classification.</title>
        <authorList>
            <person name="Goeker M."/>
        </authorList>
    </citation>
    <scope>NUCLEOTIDE SEQUENCE [LARGE SCALE GENOMIC DNA]</scope>
    <source>
        <strain evidence="1 2">DSM 26427</strain>
    </source>
</reference>